<dbReference type="Proteomes" id="UP000515489">
    <property type="component" value="Chromosome"/>
</dbReference>
<keyword evidence="2" id="KW-1185">Reference proteome</keyword>
<proteinExistence type="predicted"/>
<dbReference type="RefSeq" id="WP_185886911.1">
    <property type="nucleotide sequence ID" value="NZ_CP060202.1"/>
</dbReference>
<sequence>MEPYTEREAQALVEQWLANHPDRVQNRRYQPESLANWKQAAVHYLVQGNPYDAEDILRWFATQAEGSSMEESEAAHHH</sequence>
<gene>
    <name evidence="1" type="ORF">H4317_12395</name>
</gene>
<evidence type="ECO:0000313" key="1">
    <source>
        <dbReference type="EMBL" id="QNH60980.1"/>
    </source>
</evidence>
<accession>A0A7G7W3N7</accession>
<organism evidence="1 2">
    <name type="scientific">Hymenobacter sediminicola</name>
    <dbReference type="NCBI Taxonomy" id="2761579"/>
    <lineage>
        <taxon>Bacteria</taxon>
        <taxon>Pseudomonadati</taxon>
        <taxon>Bacteroidota</taxon>
        <taxon>Cytophagia</taxon>
        <taxon>Cytophagales</taxon>
        <taxon>Hymenobacteraceae</taxon>
        <taxon>Hymenobacter</taxon>
    </lineage>
</organism>
<evidence type="ECO:0000313" key="2">
    <source>
        <dbReference type="Proteomes" id="UP000515489"/>
    </source>
</evidence>
<dbReference type="AlphaFoldDB" id="A0A7G7W3N7"/>
<dbReference type="KEGG" id="hsk:H4317_12395"/>
<protein>
    <submittedName>
        <fullName evidence="1">Uncharacterized protein</fullName>
    </submittedName>
</protein>
<reference evidence="1 2" key="1">
    <citation type="submission" date="2020-08" db="EMBL/GenBank/DDBJ databases">
        <title>Hymenobacter sp. S2-20-2 genome sequencing.</title>
        <authorList>
            <person name="Jin L."/>
        </authorList>
    </citation>
    <scope>NUCLEOTIDE SEQUENCE [LARGE SCALE GENOMIC DNA]</scope>
    <source>
        <strain evidence="1 2">S2-20-2</strain>
    </source>
</reference>
<dbReference type="EMBL" id="CP060202">
    <property type="protein sequence ID" value="QNH60980.1"/>
    <property type="molecule type" value="Genomic_DNA"/>
</dbReference>
<name>A0A7G7W3N7_9BACT</name>